<keyword evidence="5 8" id="KW-0479">Metal-binding</keyword>
<dbReference type="GO" id="GO:0003677">
    <property type="term" value="F:DNA binding"/>
    <property type="evidence" value="ECO:0007669"/>
    <property type="project" value="UniProtKB-UniRule"/>
</dbReference>
<dbReference type="GO" id="GO:0009507">
    <property type="term" value="C:chloroplast"/>
    <property type="evidence" value="ECO:0007669"/>
    <property type="project" value="UniProtKB-SubCell"/>
</dbReference>
<evidence type="ECO:0000256" key="7">
    <source>
        <dbReference type="ARBA" id="ARBA00023163"/>
    </source>
</evidence>
<evidence type="ECO:0000256" key="6">
    <source>
        <dbReference type="ARBA" id="ARBA00022833"/>
    </source>
</evidence>
<dbReference type="InterPro" id="IPR050254">
    <property type="entry name" value="RNA_pol_beta''_euk"/>
</dbReference>
<organism evidence="11">
    <name type="scientific">Indigofera stachyodes</name>
    <dbReference type="NCBI Taxonomy" id="1621251"/>
    <lineage>
        <taxon>Eukaryota</taxon>
        <taxon>Viridiplantae</taxon>
        <taxon>Streptophyta</taxon>
        <taxon>Embryophyta</taxon>
        <taxon>Tracheophyta</taxon>
        <taxon>Spermatophyta</taxon>
        <taxon>Magnoliopsida</taxon>
        <taxon>eudicotyledons</taxon>
        <taxon>Gunneridae</taxon>
        <taxon>Pentapetalae</taxon>
        <taxon>rosids</taxon>
        <taxon>fabids</taxon>
        <taxon>Fabales</taxon>
        <taxon>Fabaceae</taxon>
        <taxon>Papilionoideae</taxon>
        <taxon>50 kb inversion clade</taxon>
        <taxon>NPAAA clade</taxon>
        <taxon>indigoferoid/millettioid clade</taxon>
        <taxon>Indigofereae</taxon>
        <taxon>Indigofera</taxon>
    </lineage>
</organism>
<proteinExistence type="inferred from homology"/>
<feature type="domain" description="RNA polymerase Rpb1" evidence="10">
    <location>
        <begin position="93"/>
        <end position="157"/>
    </location>
</feature>
<keyword evidence="2 11" id="KW-0934">Plastid</keyword>
<dbReference type="InterPro" id="IPR038120">
    <property type="entry name" value="Rpb1_funnel_sf"/>
</dbReference>
<dbReference type="Gene3D" id="1.10.1790.20">
    <property type="match status" value="1"/>
</dbReference>
<dbReference type="FunFam" id="1.10.132.30:FF:000002">
    <property type="entry name" value="DNA-directed RNA polymerase subunit beta"/>
    <property type="match status" value="1"/>
</dbReference>
<name>A0A8T9ICS2_9FABA</name>
<reference evidence="11" key="1">
    <citation type="submission" date="2021-08" db="EMBL/GenBank/DDBJ databases">
        <authorList>
            <person name="Wu Z."/>
        </authorList>
    </citation>
    <scope>NUCLEOTIDE SEQUENCE</scope>
</reference>
<evidence type="ECO:0000259" key="9">
    <source>
        <dbReference type="Pfam" id="PF04998"/>
    </source>
</evidence>
<dbReference type="InterPro" id="IPR042102">
    <property type="entry name" value="RNA_pol_Rpb1_3_sf"/>
</dbReference>
<dbReference type="SUPFAM" id="SSF64484">
    <property type="entry name" value="beta and beta-prime subunits of DNA dependent RNA-polymerase"/>
    <property type="match status" value="1"/>
</dbReference>
<dbReference type="Pfam" id="PF04998">
    <property type="entry name" value="RNA_pol_Rpb1_5"/>
    <property type="match status" value="2"/>
</dbReference>
<evidence type="ECO:0000256" key="1">
    <source>
        <dbReference type="ARBA" id="ARBA00022478"/>
    </source>
</evidence>
<dbReference type="CDD" id="cd02655">
    <property type="entry name" value="RNAP_beta'_C"/>
    <property type="match status" value="1"/>
</dbReference>
<gene>
    <name evidence="8 11" type="primary">rpoC2</name>
</gene>
<reference evidence="11" key="2">
    <citation type="journal article" date="2022" name="Mitochondrial DNA Part B Resour">
        <title>The complete chloroplast genome of Indigofera stachyodes (Fabaceae), a traditional Chinese medicinal plant.</title>
        <authorList>
            <person name="Zhang N."/>
            <person name="Long J.L."/>
            <person name="Wu Y."/>
            <person name="Zhang Y.P."/>
            <person name="Wu Z.K."/>
        </authorList>
    </citation>
    <scope>NUCLEOTIDE SEQUENCE</scope>
</reference>
<feature type="binding site" evidence="8">
    <location>
        <position position="291"/>
    </location>
    <ligand>
        <name>Zn(2+)</name>
        <dbReference type="ChEBI" id="CHEBI:29105"/>
    </ligand>
</feature>
<keyword evidence="7 8" id="KW-0804">Transcription</keyword>
<dbReference type="Gene3D" id="1.10.274.100">
    <property type="entry name" value="RNA polymerase Rpb1, domain 3"/>
    <property type="match status" value="1"/>
</dbReference>
<comment type="similarity">
    <text evidence="8">Belongs to the RNA polymerase beta' chain family. RpoC2 subfamily.</text>
</comment>
<dbReference type="GO" id="GO:0003899">
    <property type="term" value="F:DNA-directed RNA polymerase activity"/>
    <property type="evidence" value="ECO:0007669"/>
    <property type="project" value="UniProtKB-UniRule"/>
</dbReference>
<evidence type="ECO:0000256" key="4">
    <source>
        <dbReference type="ARBA" id="ARBA00022695"/>
    </source>
</evidence>
<dbReference type="InterPro" id="IPR012756">
    <property type="entry name" value="DNA-dir_RpoC2_beta_pp"/>
</dbReference>
<dbReference type="Pfam" id="PF05000">
    <property type="entry name" value="RNA_pol_Rpb1_4"/>
    <property type="match status" value="1"/>
</dbReference>
<sequence>MAERANLVFHNKVIGGTAIKRLISRLIDHFGMAYTSHILDQVKTLGFRQATATSISLGIDDLLTIPSKGWLVQDAEQQSLILEKNHHYGNVHAVEKLRQSIEIWYATSEYLRQEMNPNFRMTDPFNPVHIMSFSGARGNASQVHQLVGMRGLMSDPQGQMIDLPIQSNLREGLSLTEYIISCYGARKGVVDTAVRTSDAGYLTRRLVEVVQHIVVRRTDCGTIRGISVKTRNGMMPERILIQTLIGRVLADDIYIGSRCIAVRNQDIGIGLINRFITFQTQPISIRTPFTCRNTSWICRLCYGRSPTHGDLVELGEAVGIIAGQSIGEPGTQLTLRTFHTGGVFTGGTAEHVRAPSNGKIKFNEDLVHPTRTRHGHPAFLCSIDLYVTIESDDIIHNVTIPPKSFLLVQNDQYVESEQVIAEIRAGTYTLNLKEKVRKHIYSDSEGEMHWSTDVYHASEFTYSNVHILPKTSHLWILSGRSCRSGAVSFSLRKDQDQMNIHSLSTGERNISNPLVSNDQVRHKFFSFNPSGKKERRIPDYSVFNQILCMDHCHFIHPAIFYDTSDLLAKRRRNRFIIPFPFQSIQERDKELMFPSGISIEIPINGIFRRNSILAYFDDPQYRTQSSGITKYRTIGIHSIFKKEDFLIEYRGVKEFKPKYQIKVDRFFFIPEEVHILPESSSIMVRNNSIVEVDTPITLNIRSRVGGLVRVEKKKKRIELKIFSGNIYFPGEMDKISRHSAILIPPGTTVKKKNSKESKKKKNWIYVQWITTTKKKYFVLVRPVILYEIADGINLVKLFPQDLFQERDNLELKVINYILYGNGKSIRGISDTRIQLVRTCLVLNWDQDKKSSSIEEARASFVEVSTNGLIGDFLRIDLVKSHISYFRKRNDLSGSGLISDNESHPTNINPFYSIYSKAKIQQSLSQNHGTIRMLLNRNKECRSLIILSSYNCFQMGLFNDGKYHNGIKEGINKLKRDPIIPIKNSLGPLGIALQVSNFDLSRSDYELLNGKMNQNLKLDKLKETFQVLKYYLMDENERIYKPDLCSNIVLNPFHLNWYFLHHNYCEKTFTIISLGQFICENLCIAQTKNGPHLKSGQILTVQMDSVVIRSANPYLATPGATVHGHYGEILYEGDILVTFIYEKSRSGDITQGLPKVEQVLEVRSIDSISMNLEKRIDAWNGRITRILGIPWGFLIGAELTIAQSRISLVNKIQKVYRSQGVHIHNRHIEIIVRQITSKVLVSEDGMSNVFLPGELIGLLRAERTGRALEEAICYRALLLGITKTSLNTQSFISEASFQETARVLAKAALRGRIDWLKGLKENVVLGGMIPVGTGFKRIMYHSRPRQHNKITLETKKNNLFEGKMRDILFHHREFFFF</sequence>
<dbReference type="GO" id="GO:0006351">
    <property type="term" value="P:DNA-templated transcription"/>
    <property type="evidence" value="ECO:0007669"/>
    <property type="project" value="UniProtKB-UniRule"/>
</dbReference>
<feature type="domain" description="RNA polymerase Rpb1" evidence="9">
    <location>
        <begin position="1198"/>
        <end position="1285"/>
    </location>
</feature>
<evidence type="ECO:0000313" key="11">
    <source>
        <dbReference type="EMBL" id="UNN52107.1"/>
    </source>
</evidence>
<keyword evidence="11" id="KW-0150">Chloroplast</keyword>
<keyword evidence="3 8" id="KW-0808">Transferase</keyword>
<feature type="binding site" evidence="8">
    <location>
        <position position="301"/>
    </location>
    <ligand>
        <name>Zn(2+)</name>
        <dbReference type="ChEBI" id="CHEBI:29105"/>
    </ligand>
</feature>
<comment type="function">
    <text evidence="8">DNA-dependent RNA polymerase catalyzes the transcription of DNA into RNA using the four ribonucleoside triphosphates as substrates.</text>
</comment>
<evidence type="ECO:0000256" key="3">
    <source>
        <dbReference type="ARBA" id="ARBA00022679"/>
    </source>
</evidence>
<dbReference type="Gene3D" id="1.10.150.390">
    <property type="match status" value="1"/>
</dbReference>
<feature type="binding site" evidence="8">
    <location>
        <position position="220"/>
    </location>
    <ligand>
        <name>Zn(2+)</name>
        <dbReference type="ChEBI" id="CHEBI:29105"/>
    </ligand>
</feature>
<dbReference type="RefSeq" id="YP_010324257.1">
    <property type="nucleotide sequence ID" value="NC_062052.1"/>
</dbReference>
<geneLocation type="chloroplast" evidence="11"/>
<dbReference type="PANTHER" id="PTHR34995">
    <property type="entry name" value="DNA-DIRECTED RNA POLYMERASE SUBUNIT BETA"/>
    <property type="match status" value="1"/>
</dbReference>
<feature type="binding site" evidence="8">
    <location>
        <position position="298"/>
    </location>
    <ligand>
        <name>Zn(2+)</name>
        <dbReference type="ChEBI" id="CHEBI:29105"/>
    </ligand>
</feature>
<dbReference type="NCBIfam" id="TIGR02388">
    <property type="entry name" value="rpoC2_cyan"/>
    <property type="match status" value="1"/>
</dbReference>
<feature type="domain" description="RNA polymerase Rpb1" evidence="9">
    <location>
        <begin position="172"/>
        <end position="365"/>
    </location>
</feature>
<evidence type="ECO:0000256" key="2">
    <source>
        <dbReference type="ARBA" id="ARBA00022640"/>
    </source>
</evidence>
<dbReference type="EC" id="2.7.7.6" evidence="8"/>
<dbReference type="GO" id="GO:0000428">
    <property type="term" value="C:DNA-directed RNA polymerase complex"/>
    <property type="evidence" value="ECO:0007669"/>
    <property type="project" value="UniProtKB-KW"/>
</dbReference>
<dbReference type="Gene3D" id="1.10.132.30">
    <property type="match status" value="1"/>
</dbReference>
<dbReference type="InterPro" id="IPR007083">
    <property type="entry name" value="RNA_pol_Rpb1_4"/>
</dbReference>
<dbReference type="HAMAP" id="MF_01324">
    <property type="entry name" value="RNApol_bact_RpoC2"/>
    <property type="match status" value="1"/>
</dbReference>
<protein>
    <recommendedName>
        <fullName evidence="8">DNA-directed RNA polymerase subunit beta''</fullName>
        <ecNumber evidence="8">2.7.7.6</ecNumber>
    </recommendedName>
    <alternativeName>
        <fullName evidence="8">PEP</fullName>
    </alternativeName>
    <alternativeName>
        <fullName evidence="8">Plastid-encoded RNA polymerase subunit beta''</fullName>
        <shortName evidence="8">RNA polymerase subunit beta''</shortName>
    </alternativeName>
</protein>
<dbReference type="InterPro" id="IPR007081">
    <property type="entry name" value="RNA_pol_Rpb1_5"/>
</dbReference>
<dbReference type="GeneID" id="71466121"/>
<keyword evidence="4 8" id="KW-0548">Nucleotidyltransferase</keyword>
<evidence type="ECO:0000256" key="5">
    <source>
        <dbReference type="ARBA" id="ARBA00022723"/>
    </source>
</evidence>
<comment type="subunit">
    <text evidence="8">In plastids the minimal PEP RNA polymerase catalytic core is composed of four subunits: alpha, beta, beta', and beta''. When a (nuclear-encoded) sigma factor is associated with the core the holoenzyme is formed, which can initiate transcription.</text>
</comment>
<dbReference type="PANTHER" id="PTHR34995:SF1">
    <property type="entry name" value="DNA-DIRECTED RNA POLYMERASE SUBUNIT BETA"/>
    <property type="match status" value="1"/>
</dbReference>
<dbReference type="EMBL" id="MZ768851">
    <property type="protein sequence ID" value="UNN52107.1"/>
    <property type="molecule type" value="Genomic_DNA"/>
</dbReference>
<accession>A0A8T9ICS2</accession>
<evidence type="ECO:0000259" key="10">
    <source>
        <dbReference type="Pfam" id="PF05000"/>
    </source>
</evidence>
<dbReference type="GO" id="GO:0008270">
    <property type="term" value="F:zinc ion binding"/>
    <property type="evidence" value="ECO:0007669"/>
    <property type="project" value="UniProtKB-UniRule"/>
</dbReference>
<comment type="cofactor">
    <cofactor evidence="8">
        <name>Zn(2+)</name>
        <dbReference type="ChEBI" id="CHEBI:29105"/>
    </cofactor>
    <text evidence="8">Binds 1 Zn(2+) ion per subunit.</text>
</comment>
<keyword evidence="1 8" id="KW-0240">DNA-directed RNA polymerase</keyword>
<comment type="catalytic activity">
    <reaction evidence="8">
        <text>RNA(n) + a ribonucleoside 5'-triphosphate = RNA(n+1) + diphosphate</text>
        <dbReference type="Rhea" id="RHEA:21248"/>
        <dbReference type="Rhea" id="RHEA-COMP:14527"/>
        <dbReference type="Rhea" id="RHEA-COMP:17342"/>
        <dbReference type="ChEBI" id="CHEBI:33019"/>
        <dbReference type="ChEBI" id="CHEBI:61557"/>
        <dbReference type="ChEBI" id="CHEBI:140395"/>
        <dbReference type="EC" id="2.7.7.6"/>
    </reaction>
</comment>
<comment type="subcellular location">
    <subcellularLocation>
        <location evidence="8">Plastid</location>
        <location evidence="8">Chloroplast</location>
    </subcellularLocation>
</comment>
<evidence type="ECO:0000256" key="8">
    <source>
        <dbReference type="HAMAP-Rule" id="MF_01324"/>
    </source>
</evidence>
<keyword evidence="6 8" id="KW-0862">Zinc</keyword>